<comment type="similarity">
    <text evidence="1">Belongs to the SCO1/2 family.</text>
</comment>
<evidence type="ECO:0000256" key="2">
    <source>
        <dbReference type="ARBA" id="ARBA00023008"/>
    </source>
</evidence>
<dbReference type="Gene3D" id="3.40.30.10">
    <property type="entry name" value="Glutaredoxin"/>
    <property type="match status" value="1"/>
</dbReference>
<dbReference type="FunFam" id="3.40.30.10:FF:000013">
    <property type="entry name" value="Blast:Protein SCO1 homolog, mitochondrial"/>
    <property type="match status" value="1"/>
</dbReference>
<dbReference type="InterPro" id="IPR036249">
    <property type="entry name" value="Thioredoxin-like_sf"/>
</dbReference>
<evidence type="ECO:0000313" key="6">
    <source>
        <dbReference type="EMBL" id="SHK82041.1"/>
    </source>
</evidence>
<dbReference type="EMBL" id="LT670844">
    <property type="protein sequence ID" value="SHK82041.1"/>
    <property type="molecule type" value="Genomic_DNA"/>
</dbReference>
<feature type="binding site" evidence="3">
    <location>
        <position position="91"/>
    </location>
    <ligand>
        <name>Cu cation</name>
        <dbReference type="ChEBI" id="CHEBI:23378"/>
    </ligand>
</feature>
<dbReference type="GO" id="GO:0046872">
    <property type="term" value="F:metal ion binding"/>
    <property type="evidence" value="ECO:0007669"/>
    <property type="project" value="UniProtKB-KW"/>
</dbReference>
<evidence type="ECO:0000256" key="4">
    <source>
        <dbReference type="PIRSR" id="PIRSR603782-2"/>
    </source>
</evidence>
<sequence length="215" mass="23140">MAGSRACALLVVASVFICGLTAAAEQPSTAQPSIAQPLIAQPSAAQMMDDLMYGRGSVGGPFTLTDQTGSKRSDTEFRGKLMIVYFGYTYCPDVCPADLMAITQALDALGAAAEGIQPIFITIDPERDTKGLADYVAAFHHSLIGLTGSPDEIRKVANAYKAFYAKVPDERTGEYSIDHAGVIYLMGRDGEYLGFMPPQTNPDRLTEVLRKYLGR</sequence>
<keyword evidence="3" id="KW-0479">Metal-binding</keyword>
<evidence type="ECO:0000256" key="1">
    <source>
        <dbReference type="ARBA" id="ARBA00010996"/>
    </source>
</evidence>
<evidence type="ECO:0000256" key="3">
    <source>
        <dbReference type="PIRSR" id="PIRSR603782-1"/>
    </source>
</evidence>
<feature type="binding site" evidence="3">
    <location>
        <position position="179"/>
    </location>
    <ligand>
        <name>Cu cation</name>
        <dbReference type="ChEBI" id="CHEBI:23378"/>
    </ligand>
</feature>
<dbReference type="PANTHER" id="PTHR12151">
    <property type="entry name" value="ELECTRON TRANSPORT PROTIN SCO1/SENC FAMILY MEMBER"/>
    <property type="match status" value="1"/>
</dbReference>
<feature type="binding site" evidence="3">
    <location>
        <position position="95"/>
    </location>
    <ligand>
        <name>Cu cation</name>
        <dbReference type="ChEBI" id="CHEBI:23378"/>
    </ligand>
</feature>
<keyword evidence="2 3" id="KW-0186">Copper</keyword>
<evidence type="ECO:0000313" key="7">
    <source>
        <dbReference type="Proteomes" id="UP000189935"/>
    </source>
</evidence>
<dbReference type="InterPro" id="IPR003782">
    <property type="entry name" value="SCO1/SenC"/>
</dbReference>
<gene>
    <name evidence="6" type="ORF">SAMN05444159_4268</name>
</gene>
<dbReference type="Pfam" id="PF02630">
    <property type="entry name" value="SCO1-SenC"/>
    <property type="match status" value="1"/>
</dbReference>
<protein>
    <submittedName>
        <fullName evidence="6">Protein SCO1/2</fullName>
    </submittedName>
</protein>
<accession>A0A1M6VL06</accession>
<organism evidence="6 7">
    <name type="scientific">Bradyrhizobium lablabi</name>
    <dbReference type="NCBI Taxonomy" id="722472"/>
    <lineage>
        <taxon>Bacteria</taxon>
        <taxon>Pseudomonadati</taxon>
        <taxon>Pseudomonadota</taxon>
        <taxon>Alphaproteobacteria</taxon>
        <taxon>Hyphomicrobiales</taxon>
        <taxon>Nitrobacteraceae</taxon>
        <taxon>Bradyrhizobium</taxon>
    </lineage>
</organism>
<dbReference type="Proteomes" id="UP000189935">
    <property type="component" value="Chromosome I"/>
</dbReference>
<feature type="disulfide bond" description="Redox-active" evidence="4">
    <location>
        <begin position="91"/>
        <end position="95"/>
    </location>
</feature>
<name>A0A1M6VL06_9BRAD</name>
<keyword evidence="4" id="KW-1015">Disulfide bond</keyword>
<feature type="signal peptide" evidence="5">
    <location>
        <begin position="1"/>
        <end position="23"/>
    </location>
</feature>
<proteinExistence type="inferred from homology"/>
<dbReference type="PANTHER" id="PTHR12151:SF25">
    <property type="entry name" value="LINALOOL DEHYDRATASE_ISOMERASE DOMAIN-CONTAINING PROTEIN"/>
    <property type="match status" value="1"/>
</dbReference>
<evidence type="ECO:0000256" key="5">
    <source>
        <dbReference type="SAM" id="SignalP"/>
    </source>
</evidence>
<dbReference type="RefSeq" id="WP_244562013.1">
    <property type="nucleotide sequence ID" value="NZ_LT670844.1"/>
</dbReference>
<feature type="chain" id="PRO_5012951979" evidence="5">
    <location>
        <begin position="24"/>
        <end position="215"/>
    </location>
</feature>
<dbReference type="CDD" id="cd02968">
    <property type="entry name" value="SCO"/>
    <property type="match status" value="1"/>
</dbReference>
<dbReference type="AlphaFoldDB" id="A0A1M6VL06"/>
<keyword evidence="5" id="KW-0732">Signal</keyword>
<dbReference type="SUPFAM" id="SSF52833">
    <property type="entry name" value="Thioredoxin-like"/>
    <property type="match status" value="1"/>
</dbReference>
<reference evidence="6 7" key="1">
    <citation type="submission" date="2016-11" db="EMBL/GenBank/DDBJ databases">
        <authorList>
            <person name="Jaros S."/>
            <person name="Januszkiewicz K."/>
            <person name="Wedrychowicz H."/>
        </authorList>
    </citation>
    <scope>NUCLEOTIDE SEQUENCE [LARGE SCALE GENOMIC DNA]</scope>
    <source>
        <strain evidence="6 7">GAS499</strain>
    </source>
</reference>